<proteinExistence type="predicted"/>
<dbReference type="STRING" id="1212489.Ldro_2145"/>
<dbReference type="EMBL" id="LNXY01000027">
    <property type="protein sequence ID" value="KTC85820.1"/>
    <property type="molecule type" value="Genomic_DNA"/>
</dbReference>
<reference evidence="1 2" key="1">
    <citation type="submission" date="2015-11" db="EMBL/GenBank/DDBJ databases">
        <title>Genomic analysis of 38 Legionella species identifies large and diverse effector repertoires.</title>
        <authorList>
            <person name="Burstein D."/>
            <person name="Amaro F."/>
            <person name="Zusman T."/>
            <person name="Lifshitz Z."/>
            <person name="Cohen O."/>
            <person name="Gilbert J.A."/>
            <person name="Pupko T."/>
            <person name="Shuman H.A."/>
            <person name="Segal G."/>
        </authorList>
    </citation>
    <scope>NUCLEOTIDE SEQUENCE [LARGE SCALE GENOMIC DNA]</scope>
    <source>
        <strain evidence="1 2">ATCC 700990</strain>
    </source>
</reference>
<organism evidence="1 2">
    <name type="scientific">Legionella drozanskii LLAP-1</name>
    <dbReference type="NCBI Taxonomy" id="1212489"/>
    <lineage>
        <taxon>Bacteria</taxon>
        <taxon>Pseudomonadati</taxon>
        <taxon>Pseudomonadota</taxon>
        <taxon>Gammaproteobacteria</taxon>
        <taxon>Legionellales</taxon>
        <taxon>Legionellaceae</taxon>
        <taxon>Legionella</taxon>
    </lineage>
</organism>
<sequence length="54" mass="6120">MSLSDKSDSKGNPRTSEVEINLRPSGEQSFFEKTAVQKDQIQIQLPELEEAINR</sequence>
<comment type="caution">
    <text evidence="1">The sequence shown here is derived from an EMBL/GenBank/DDBJ whole genome shotgun (WGS) entry which is preliminary data.</text>
</comment>
<dbReference type="RefSeq" id="WP_157066487.1">
    <property type="nucleotide sequence ID" value="NZ_CAAAIU010000001.1"/>
</dbReference>
<dbReference type="PATRIC" id="fig|1212489.4.peg.2267"/>
<protein>
    <submittedName>
        <fullName evidence="1">Uncharacterized protein</fullName>
    </submittedName>
</protein>
<accession>A0A0W0SRG9</accession>
<name>A0A0W0SRG9_9GAMM</name>
<gene>
    <name evidence="1" type="ORF">Ldro_2145</name>
</gene>
<dbReference type="AlphaFoldDB" id="A0A0W0SRG9"/>
<dbReference type="Proteomes" id="UP000054736">
    <property type="component" value="Unassembled WGS sequence"/>
</dbReference>
<keyword evidence="2" id="KW-1185">Reference proteome</keyword>
<evidence type="ECO:0000313" key="2">
    <source>
        <dbReference type="Proteomes" id="UP000054736"/>
    </source>
</evidence>
<evidence type="ECO:0000313" key="1">
    <source>
        <dbReference type="EMBL" id="KTC85820.1"/>
    </source>
</evidence>